<accession>A0A8X6NE78</accession>
<name>A0A8X6NE78_NEPPI</name>
<keyword evidence="2" id="KW-1185">Reference proteome</keyword>
<organism evidence="1 2">
    <name type="scientific">Nephila pilipes</name>
    <name type="common">Giant wood spider</name>
    <name type="synonym">Nephila maculata</name>
    <dbReference type="NCBI Taxonomy" id="299642"/>
    <lineage>
        <taxon>Eukaryota</taxon>
        <taxon>Metazoa</taxon>
        <taxon>Ecdysozoa</taxon>
        <taxon>Arthropoda</taxon>
        <taxon>Chelicerata</taxon>
        <taxon>Arachnida</taxon>
        <taxon>Araneae</taxon>
        <taxon>Araneomorphae</taxon>
        <taxon>Entelegynae</taxon>
        <taxon>Araneoidea</taxon>
        <taxon>Nephilidae</taxon>
        <taxon>Nephila</taxon>
    </lineage>
</organism>
<sequence>MPMKPEVWSAFHSQLCSFRLQENSERAFIVKKDICLLNFSNKVSEFREYPKTIPGERFVFPIRSRKGSVQYPEFLQTV</sequence>
<dbReference type="AlphaFoldDB" id="A0A8X6NE78"/>
<gene>
    <name evidence="1" type="ORF">NPIL_79381</name>
</gene>
<dbReference type="EMBL" id="BMAW01103359">
    <property type="protein sequence ID" value="GFT08717.1"/>
    <property type="molecule type" value="Genomic_DNA"/>
</dbReference>
<evidence type="ECO:0000313" key="1">
    <source>
        <dbReference type="EMBL" id="GFT08717.1"/>
    </source>
</evidence>
<comment type="caution">
    <text evidence="1">The sequence shown here is derived from an EMBL/GenBank/DDBJ whole genome shotgun (WGS) entry which is preliminary data.</text>
</comment>
<dbReference type="Proteomes" id="UP000887013">
    <property type="component" value="Unassembled WGS sequence"/>
</dbReference>
<protein>
    <submittedName>
        <fullName evidence="1">Uncharacterized protein</fullName>
    </submittedName>
</protein>
<proteinExistence type="predicted"/>
<evidence type="ECO:0000313" key="2">
    <source>
        <dbReference type="Proteomes" id="UP000887013"/>
    </source>
</evidence>
<reference evidence="1" key="1">
    <citation type="submission" date="2020-08" db="EMBL/GenBank/DDBJ databases">
        <title>Multicomponent nature underlies the extraordinary mechanical properties of spider dragline silk.</title>
        <authorList>
            <person name="Kono N."/>
            <person name="Nakamura H."/>
            <person name="Mori M."/>
            <person name="Yoshida Y."/>
            <person name="Ohtoshi R."/>
            <person name="Malay A.D."/>
            <person name="Moran D.A.P."/>
            <person name="Tomita M."/>
            <person name="Numata K."/>
            <person name="Arakawa K."/>
        </authorList>
    </citation>
    <scope>NUCLEOTIDE SEQUENCE</scope>
</reference>